<accession>A0A6A4P480</accession>
<sequence>MDKLLAKSSLSKDDSTSDSKNSKRFKNHHMLAPFTPGRETNPVVIDKSEGCYIYDIDGNKYLDALAGLWCTSLGFIWECSFVGRENGRDDFGKSPIVWELNEEDENVLEDFSNLLKPSI</sequence>
<keyword evidence="2" id="KW-0808">Transferase</keyword>
<keyword evidence="1" id="KW-0032">Aminotransferase</keyword>
<evidence type="ECO:0000313" key="5">
    <source>
        <dbReference type="Proteomes" id="UP000447434"/>
    </source>
</evidence>
<dbReference type="Proteomes" id="UP000447434">
    <property type="component" value="Chromosome 19"/>
</dbReference>
<dbReference type="GO" id="GO:0009448">
    <property type="term" value="P:gamma-aminobutyric acid metabolic process"/>
    <property type="evidence" value="ECO:0007669"/>
    <property type="project" value="TreeGrafter"/>
</dbReference>
<evidence type="ECO:0000256" key="1">
    <source>
        <dbReference type="ARBA" id="ARBA00022576"/>
    </source>
</evidence>
<dbReference type="InterPro" id="IPR015424">
    <property type="entry name" value="PyrdxlP-dep_Trfase"/>
</dbReference>
<feature type="region of interest" description="Disordered" evidence="3">
    <location>
        <begin position="1"/>
        <end position="34"/>
    </location>
</feature>
<dbReference type="OrthoDB" id="425114at2759"/>
<reference evidence="5" key="1">
    <citation type="journal article" date="2020" name="Nat. Commun.">
        <title>Genome sequence of the cluster root forming white lupin.</title>
        <authorList>
            <person name="Hufnagel B."/>
            <person name="Marques A."/>
            <person name="Soriano A."/>
            <person name="Marques L."/>
            <person name="Divol F."/>
            <person name="Doumas P."/>
            <person name="Sallet E."/>
            <person name="Mancinotti D."/>
            <person name="Carrere S."/>
            <person name="Marande W."/>
            <person name="Arribat S."/>
            <person name="Keller J."/>
            <person name="Huneau C."/>
            <person name="Blein T."/>
            <person name="Aime D."/>
            <person name="Laguerre M."/>
            <person name="Taylor J."/>
            <person name="Schubert V."/>
            <person name="Nelson M."/>
            <person name="Geu-Flores F."/>
            <person name="Crespi M."/>
            <person name="Gallardo-Guerrero K."/>
            <person name="Delaux P.-M."/>
            <person name="Salse J."/>
            <person name="Berges H."/>
            <person name="Guyot R."/>
            <person name="Gouzy J."/>
            <person name="Peret B."/>
        </authorList>
    </citation>
    <scope>NUCLEOTIDE SEQUENCE [LARGE SCALE GENOMIC DNA]</scope>
    <source>
        <strain evidence="5">cv. Amiga</strain>
    </source>
</reference>
<organism evidence="4 5">
    <name type="scientific">Lupinus albus</name>
    <name type="common">White lupine</name>
    <name type="synonym">Lupinus termis</name>
    <dbReference type="NCBI Taxonomy" id="3870"/>
    <lineage>
        <taxon>Eukaryota</taxon>
        <taxon>Viridiplantae</taxon>
        <taxon>Streptophyta</taxon>
        <taxon>Embryophyta</taxon>
        <taxon>Tracheophyta</taxon>
        <taxon>Spermatophyta</taxon>
        <taxon>Magnoliopsida</taxon>
        <taxon>eudicotyledons</taxon>
        <taxon>Gunneridae</taxon>
        <taxon>Pentapetalae</taxon>
        <taxon>rosids</taxon>
        <taxon>fabids</taxon>
        <taxon>Fabales</taxon>
        <taxon>Fabaceae</taxon>
        <taxon>Papilionoideae</taxon>
        <taxon>50 kb inversion clade</taxon>
        <taxon>genistoids sensu lato</taxon>
        <taxon>core genistoids</taxon>
        <taxon>Genisteae</taxon>
        <taxon>Lupinus</taxon>
    </lineage>
</organism>
<comment type="caution">
    <text evidence="4">The sequence shown here is derived from an EMBL/GenBank/DDBJ whole genome shotgun (WGS) entry which is preliminary data.</text>
</comment>
<evidence type="ECO:0000313" key="4">
    <source>
        <dbReference type="EMBL" id="KAE9593427.1"/>
    </source>
</evidence>
<gene>
    <name evidence="4" type="ORF">Lalb_Chr19g0139621</name>
</gene>
<dbReference type="InterPro" id="IPR015422">
    <property type="entry name" value="PyrdxlP-dep_Trfase_small"/>
</dbReference>
<proteinExistence type="predicted"/>
<evidence type="ECO:0000256" key="2">
    <source>
        <dbReference type="ARBA" id="ARBA00022679"/>
    </source>
</evidence>
<protein>
    <submittedName>
        <fullName evidence="4">Putative 4-aminobutyrate--2-oxoglutarate transaminase</fullName>
    </submittedName>
</protein>
<evidence type="ECO:0000256" key="3">
    <source>
        <dbReference type="SAM" id="MobiDB-lite"/>
    </source>
</evidence>
<dbReference type="GO" id="GO:0009102">
    <property type="term" value="P:biotin biosynthetic process"/>
    <property type="evidence" value="ECO:0007669"/>
    <property type="project" value="TreeGrafter"/>
</dbReference>
<dbReference type="PANTHER" id="PTHR42684">
    <property type="entry name" value="ADENOSYLMETHIONINE-8-AMINO-7-OXONONANOATE AMINOTRANSFERASE"/>
    <property type="match status" value="1"/>
</dbReference>
<dbReference type="PANTHER" id="PTHR42684:SF3">
    <property type="entry name" value="ADENOSYLMETHIONINE-8-AMINO-7-OXONONANOATE AMINOTRANSFERASE"/>
    <property type="match status" value="1"/>
</dbReference>
<name>A0A6A4P480_LUPAL</name>
<feature type="compositionally biased region" description="Basic and acidic residues" evidence="3">
    <location>
        <begin position="1"/>
        <end position="21"/>
    </location>
</feature>
<dbReference type="SUPFAM" id="SSF53383">
    <property type="entry name" value="PLP-dependent transferases"/>
    <property type="match status" value="1"/>
</dbReference>
<dbReference type="AlphaFoldDB" id="A0A6A4P480"/>
<dbReference type="GO" id="GO:0004015">
    <property type="term" value="F:adenosylmethionine-8-amino-7-oxononanoate transaminase activity"/>
    <property type="evidence" value="ECO:0007669"/>
    <property type="project" value="TreeGrafter"/>
</dbReference>
<keyword evidence="5" id="KW-1185">Reference proteome</keyword>
<dbReference type="Gene3D" id="3.90.1150.10">
    <property type="entry name" value="Aspartate Aminotransferase, domain 1"/>
    <property type="match status" value="1"/>
</dbReference>
<dbReference type="EMBL" id="WOCE01000019">
    <property type="protein sequence ID" value="KAE9593427.1"/>
    <property type="molecule type" value="Genomic_DNA"/>
</dbReference>